<evidence type="ECO:0000256" key="1">
    <source>
        <dbReference type="SAM" id="Phobius"/>
    </source>
</evidence>
<reference evidence="3" key="1">
    <citation type="submission" date="2014-03" db="EMBL/GenBank/DDBJ databases">
        <authorList>
            <person name="Aksoy S."/>
            <person name="Warren W."/>
            <person name="Wilson R.K."/>
        </authorList>
    </citation>
    <scope>NUCLEOTIDE SEQUENCE [LARGE SCALE GENOMIC DNA]</scope>
    <source>
        <strain evidence="3">IAEA</strain>
    </source>
</reference>
<accession>A0A1A9W175</accession>
<protein>
    <submittedName>
        <fullName evidence="2">Uncharacterized protein</fullName>
    </submittedName>
</protein>
<evidence type="ECO:0000313" key="3">
    <source>
        <dbReference type="Proteomes" id="UP000091820"/>
    </source>
</evidence>
<dbReference type="EnsemblMetazoa" id="GBRI002579-RA">
    <property type="protein sequence ID" value="GBRI002579-PA"/>
    <property type="gene ID" value="GBRI002579"/>
</dbReference>
<sequence>MTHSHMKRKEKNNSSRRFHIIKRRTPRNQNHFLIVRESDVSNSDLLETGFYKQLDTVTIGLNELSFSELPDGAVVLSFGVDFSKNKFLGGKAEVTSKALPCSSTTDGVRFCGKVFDLMRKTDEDDVVSIFDDAMLLGIIIVVCVDVLDAALVLLLLKLTLVLAEVFKVTLLMTFCSELCFSVEEEGTDKILVRERDFIIFIGVEVLVCMRLISESSSSSKSPVTFTGPEDFSVLVVDGLVVLFLFKLEVHSCDSLFSSRSAVTSSFTPDRLQLKPQGGAIFAEDLLELEPLR</sequence>
<name>A0A1A9W175_9MUSC</name>
<feature type="transmembrane region" description="Helical" evidence="1">
    <location>
        <begin position="133"/>
        <end position="155"/>
    </location>
</feature>
<organism evidence="2 3">
    <name type="scientific">Glossina brevipalpis</name>
    <dbReference type="NCBI Taxonomy" id="37001"/>
    <lineage>
        <taxon>Eukaryota</taxon>
        <taxon>Metazoa</taxon>
        <taxon>Ecdysozoa</taxon>
        <taxon>Arthropoda</taxon>
        <taxon>Hexapoda</taxon>
        <taxon>Insecta</taxon>
        <taxon>Pterygota</taxon>
        <taxon>Neoptera</taxon>
        <taxon>Endopterygota</taxon>
        <taxon>Diptera</taxon>
        <taxon>Brachycera</taxon>
        <taxon>Muscomorpha</taxon>
        <taxon>Hippoboscoidea</taxon>
        <taxon>Glossinidae</taxon>
        <taxon>Glossina</taxon>
    </lineage>
</organism>
<evidence type="ECO:0000313" key="2">
    <source>
        <dbReference type="EnsemblMetazoa" id="GBRI002579-PA"/>
    </source>
</evidence>
<dbReference type="Proteomes" id="UP000091820">
    <property type="component" value="Unassembled WGS sequence"/>
</dbReference>
<keyword evidence="1" id="KW-1133">Transmembrane helix</keyword>
<keyword evidence="1" id="KW-0812">Transmembrane</keyword>
<keyword evidence="3" id="KW-1185">Reference proteome</keyword>
<keyword evidence="1" id="KW-0472">Membrane</keyword>
<dbReference type="VEuPathDB" id="VectorBase:GBRI002579"/>
<dbReference type="AlphaFoldDB" id="A0A1A9W175"/>
<reference evidence="2" key="2">
    <citation type="submission" date="2020-05" db="UniProtKB">
        <authorList>
            <consortium name="EnsemblMetazoa"/>
        </authorList>
    </citation>
    <scope>IDENTIFICATION</scope>
    <source>
        <strain evidence="2">IAEA</strain>
    </source>
</reference>
<proteinExistence type="predicted"/>